<dbReference type="InterPro" id="IPR038766">
    <property type="entry name" value="Membrane_comp_ABC_pdt"/>
</dbReference>
<dbReference type="RefSeq" id="WP_275594207.1">
    <property type="nucleotide sequence ID" value="NZ_CP102381.1"/>
</dbReference>
<keyword evidence="2" id="KW-1003">Cell membrane</keyword>
<feature type="transmembrane region" description="Helical" evidence="6">
    <location>
        <begin position="393"/>
        <end position="411"/>
    </location>
</feature>
<feature type="transmembrane region" description="Helical" evidence="6">
    <location>
        <begin position="796"/>
        <end position="820"/>
    </location>
</feature>
<sequence>MIKNVTLEAITASKWFYRSLKKGDWLWLIIAVIIASATVTVVKQLGETVQQSMLRKAAESMGADYVIKSSRPIDLKWQQQAENFGLTTRQSISIVTMALANDKNAQQQFQLVQLKGVSSPNPLRGELAPNKILSFSNLTSDSIWVEPKLISLMQINESSLITLGTKQFTLAGSVDGPQLINPIANFAPQIWMDLEQLKQIELIGPGSRVSYELSLAGTDKAVNRFSKLIENNKEAHWQLLSAKAPSEDLGNSLDTAWLFLDLSALSAVLVAGMSILIASRFYLTRWKNSMALMRAFGASNATMTRLFAFQLTWIAFFSSLIGVTIGYLLTLLIAPYLADYFTPLVIANPTPAILIGFFSGLLVLWTFAWQAFQTAIKTSPIQILKSVPVQTHYIHWFISFFLLLVLISLMLDIDSVLWIVVGIILISFALFAASVLLLKAMLFLQRYSRGWFKIALSNLTKEPGLVKIQLVSVGMVLFVLMLMTFVRQDLLQNWQASLPENTPNTFVMNIQPSQKGQVDDILKNMQYKNDAPMARGRLIKVNNQELLVEQQTSERAQRLLQREANIAVMSEIPEHNMIVEQQIEQSELPKVSVEQGIAELFNINLGDNLQFNIAGQKLEYQVNSIRKVQWQSFQLNFFFIIEPTPERALPLSYLSNFHLPKLSADSKVDIASELTKQLAITTPGVLLIDVRKIMLQIQDIMTQASWAVSALYAFTLLASIGVLFTATLASQQSRIQNWLLLRTIGAKNNTIIKIGLTEFAFLGGLAGFLAASFAQVSSLLISQYLLKTDPMFSPALWLSSIIIGSGLFLLIGLITQWSYLHKNPQSLKRYLNSN</sequence>
<accession>A0ABY8C7L3</accession>
<name>A0ABY8C7L3_9GAMM</name>
<feature type="transmembrane region" description="Helical" evidence="6">
    <location>
        <begin position="256"/>
        <end position="283"/>
    </location>
</feature>
<evidence type="ECO:0000256" key="1">
    <source>
        <dbReference type="ARBA" id="ARBA00004651"/>
    </source>
</evidence>
<dbReference type="PANTHER" id="PTHR30287:SF1">
    <property type="entry name" value="INNER MEMBRANE PROTEIN"/>
    <property type="match status" value="1"/>
</dbReference>
<feature type="transmembrane region" description="Helical" evidence="6">
    <location>
        <begin position="313"/>
        <end position="338"/>
    </location>
</feature>
<dbReference type="EMBL" id="CP102381">
    <property type="protein sequence ID" value="WEJ61949.1"/>
    <property type="molecule type" value="Genomic_DNA"/>
</dbReference>
<organism evidence="8 9">
    <name type="scientific">Thiomicrorhabdus lithotrophica</name>
    <dbReference type="NCBI Taxonomy" id="2949997"/>
    <lineage>
        <taxon>Bacteria</taxon>
        <taxon>Pseudomonadati</taxon>
        <taxon>Pseudomonadota</taxon>
        <taxon>Gammaproteobacteria</taxon>
        <taxon>Thiotrichales</taxon>
        <taxon>Piscirickettsiaceae</taxon>
        <taxon>Thiomicrorhabdus</taxon>
    </lineage>
</organism>
<evidence type="ECO:0000256" key="2">
    <source>
        <dbReference type="ARBA" id="ARBA00022475"/>
    </source>
</evidence>
<evidence type="ECO:0000256" key="6">
    <source>
        <dbReference type="SAM" id="Phobius"/>
    </source>
</evidence>
<protein>
    <submittedName>
        <fullName evidence="8">ABC transporter permease</fullName>
    </submittedName>
</protein>
<feature type="transmembrane region" description="Helical" evidence="6">
    <location>
        <begin position="417"/>
        <end position="444"/>
    </location>
</feature>
<keyword evidence="9" id="KW-1185">Reference proteome</keyword>
<evidence type="ECO:0000259" key="7">
    <source>
        <dbReference type="Pfam" id="PF02687"/>
    </source>
</evidence>
<evidence type="ECO:0000313" key="9">
    <source>
        <dbReference type="Proteomes" id="UP001222275"/>
    </source>
</evidence>
<dbReference type="Proteomes" id="UP001222275">
    <property type="component" value="Chromosome"/>
</dbReference>
<dbReference type="Pfam" id="PF02687">
    <property type="entry name" value="FtsX"/>
    <property type="match status" value="2"/>
</dbReference>
<feature type="transmembrane region" description="Helical" evidence="6">
    <location>
        <begin position="706"/>
        <end position="729"/>
    </location>
</feature>
<dbReference type="PANTHER" id="PTHR30287">
    <property type="entry name" value="MEMBRANE COMPONENT OF PREDICTED ABC SUPERFAMILY METABOLITE UPTAKE TRANSPORTER"/>
    <property type="match status" value="1"/>
</dbReference>
<feature type="transmembrane region" description="Helical" evidence="6">
    <location>
        <begin position="350"/>
        <end position="372"/>
    </location>
</feature>
<feature type="domain" description="ABC3 transporter permease C-terminal" evidence="7">
    <location>
        <begin position="264"/>
        <end position="380"/>
    </location>
</feature>
<evidence type="ECO:0000256" key="3">
    <source>
        <dbReference type="ARBA" id="ARBA00022692"/>
    </source>
</evidence>
<evidence type="ECO:0000256" key="4">
    <source>
        <dbReference type="ARBA" id="ARBA00022989"/>
    </source>
</evidence>
<comment type="subcellular location">
    <subcellularLocation>
        <location evidence="1">Cell membrane</location>
        <topology evidence="1">Multi-pass membrane protein</topology>
    </subcellularLocation>
</comment>
<reference evidence="8 9" key="1">
    <citation type="submission" date="2022-06" db="EMBL/GenBank/DDBJ databases">
        <title>Thiomicrohabdus sp. nov, an obligately chemolithoautotrophic, sulfur-oxidizing bacterium isolated from beach of Guanyin Mountain. Amoy.</title>
        <authorList>
            <person name="Zhu H."/>
        </authorList>
    </citation>
    <scope>NUCLEOTIDE SEQUENCE [LARGE SCALE GENOMIC DNA]</scope>
    <source>
        <strain evidence="8 9">XGS-01</strain>
    </source>
</reference>
<keyword evidence="5 6" id="KW-0472">Membrane</keyword>
<dbReference type="InterPro" id="IPR003838">
    <property type="entry name" value="ABC3_permease_C"/>
</dbReference>
<evidence type="ECO:0000313" key="8">
    <source>
        <dbReference type="EMBL" id="WEJ61949.1"/>
    </source>
</evidence>
<proteinExistence type="predicted"/>
<feature type="transmembrane region" description="Helical" evidence="6">
    <location>
        <begin position="750"/>
        <end position="776"/>
    </location>
</feature>
<feature type="transmembrane region" description="Helical" evidence="6">
    <location>
        <begin position="465"/>
        <end position="486"/>
    </location>
</feature>
<feature type="domain" description="ABC3 transporter permease C-terminal" evidence="7">
    <location>
        <begin position="711"/>
        <end position="824"/>
    </location>
</feature>
<gene>
    <name evidence="8" type="ORF">NR989_07975</name>
</gene>
<feature type="transmembrane region" description="Helical" evidence="6">
    <location>
        <begin position="25"/>
        <end position="46"/>
    </location>
</feature>
<keyword evidence="4 6" id="KW-1133">Transmembrane helix</keyword>
<evidence type="ECO:0000256" key="5">
    <source>
        <dbReference type="ARBA" id="ARBA00023136"/>
    </source>
</evidence>
<keyword evidence="3 6" id="KW-0812">Transmembrane</keyword>